<dbReference type="EMBL" id="JAZHXI010000001">
    <property type="protein sequence ID" value="KAL2075431.1"/>
    <property type="molecule type" value="Genomic_DNA"/>
</dbReference>
<reference evidence="1 2" key="1">
    <citation type="journal article" date="2024" name="Commun. Biol.">
        <title>Comparative genomic analysis of thermophilic fungi reveals convergent evolutionary adaptations and gene losses.</title>
        <authorList>
            <person name="Steindorff A.S."/>
            <person name="Aguilar-Pontes M.V."/>
            <person name="Robinson A.J."/>
            <person name="Andreopoulos B."/>
            <person name="LaButti K."/>
            <person name="Kuo A."/>
            <person name="Mondo S."/>
            <person name="Riley R."/>
            <person name="Otillar R."/>
            <person name="Haridas S."/>
            <person name="Lipzen A."/>
            <person name="Grimwood J."/>
            <person name="Schmutz J."/>
            <person name="Clum A."/>
            <person name="Reid I.D."/>
            <person name="Moisan M.C."/>
            <person name="Butler G."/>
            <person name="Nguyen T.T.M."/>
            <person name="Dewar K."/>
            <person name="Conant G."/>
            <person name="Drula E."/>
            <person name="Henrissat B."/>
            <person name="Hansel C."/>
            <person name="Singer S."/>
            <person name="Hutchinson M.I."/>
            <person name="de Vries R.P."/>
            <person name="Natvig D.O."/>
            <person name="Powell A.J."/>
            <person name="Tsang A."/>
            <person name="Grigoriev I.V."/>
        </authorList>
    </citation>
    <scope>NUCLEOTIDE SEQUENCE [LARGE SCALE GENOMIC DNA]</scope>
    <source>
        <strain evidence="1 2">CBS 494.80</strain>
    </source>
</reference>
<keyword evidence="2" id="KW-1185">Reference proteome</keyword>
<evidence type="ECO:0000313" key="2">
    <source>
        <dbReference type="Proteomes" id="UP001595075"/>
    </source>
</evidence>
<name>A0ABR4CZY3_9HELO</name>
<proteinExistence type="predicted"/>
<protein>
    <submittedName>
        <fullName evidence="1">Uncharacterized protein</fullName>
    </submittedName>
</protein>
<organism evidence="1 2">
    <name type="scientific">Oculimacula yallundae</name>
    <dbReference type="NCBI Taxonomy" id="86028"/>
    <lineage>
        <taxon>Eukaryota</taxon>
        <taxon>Fungi</taxon>
        <taxon>Dikarya</taxon>
        <taxon>Ascomycota</taxon>
        <taxon>Pezizomycotina</taxon>
        <taxon>Leotiomycetes</taxon>
        <taxon>Helotiales</taxon>
        <taxon>Ploettnerulaceae</taxon>
        <taxon>Oculimacula</taxon>
    </lineage>
</organism>
<accession>A0ABR4CZY3</accession>
<gene>
    <name evidence="1" type="ORF">VTL71DRAFT_374</name>
</gene>
<dbReference type="Proteomes" id="UP001595075">
    <property type="component" value="Unassembled WGS sequence"/>
</dbReference>
<evidence type="ECO:0000313" key="1">
    <source>
        <dbReference type="EMBL" id="KAL2075431.1"/>
    </source>
</evidence>
<comment type="caution">
    <text evidence="1">The sequence shown here is derived from an EMBL/GenBank/DDBJ whole genome shotgun (WGS) entry which is preliminary data.</text>
</comment>
<sequence length="85" mass="10256">MKVLIAAIIPSYKQRKCIICRRCCPMSIFHHSNPEPMFFHHTSLLRKIPLLPDLYDWHTRKWYHQSIKSSCKKERTVKIPYCRVT</sequence>